<dbReference type="AlphaFoldDB" id="A0AAE0WPB0"/>
<keyword evidence="3" id="KW-1185">Reference proteome</keyword>
<dbReference type="PANTHER" id="PTHR24148">
    <property type="entry name" value="ANKYRIN REPEAT DOMAIN-CONTAINING PROTEIN 39 HOMOLOG-RELATED"/>
    <property type="match status" value="1"/>
</dbReference>
<evidence type="ECO:0000313" key="2">
    <source>
        <dbReference type="EMBL" id="KAK3675353.1"/>
    </source>
</evidence>
<feature type="domain" description="Heterokaryon incompatibility" evidence="1">
    <location>
        <begin position="47"/>
        <end position="140"/>
    </location>
</feature>
<dbReference type="Pfam" id="PF06985">
    <property type="entry name" value="HET"/>
    <property type="match status" value="1"/>
</dbReference>
<name>A0AAE0WPB0_9PEZI</name>
<dbReference type="PANTHER" id="PTHR24148:SF64">
    <property type="entry name" value="HETEROKARYON INCOMPATIBILITY DOMAIN-CONTAINING PROTEIN"/>
    <property type="match status" value="1"/>
</dbReference>
<protein>
    <submittedName>
        <fullName evidence="2">Folylpolyglutamate synthetase</fullName>
        <ecNumber evidence="2">6.3.2.17</ecNumber>
    </submittedName>
</protein>
<gene>
    <name evidence="2" type="primary">MET7</name>
    <name evidence="2" type="ORF">LTR78_004863</name>
</gene>
<proteinExistence type="predicted"/>
<dbReference type="EMBL" id="JAUTXT010000015">
    <property type="protein sequence ID" value="KAK3675353.1"/>
    <property type="molecule type" value="Genomic_DNA"/>
</dbReference>
<sequence>MATDGFTYSDSLAETEICLLLIEATADETAPICCPLIKTNIHKPRPYEALSYIWSDREDGQVLFDLGIVCDGREIRVTKSAHNAMTAFRLPDRDRALWIDAICINQQDDVERTQQVSIMAQIYSAAAGVLIWLGPDSEAKDAFHAMCCLQGAGSANHWLHPPYGVRHGREPKGFHQHMRWCWLFGRWEMTADLSSSEQELSEKLRDFKDYPGGRWARVRDPLVTFYHDNLINGYFGIVRSTQNFLGRGRLLGLHSCLLEPPSTYYAHALALLESDEWYNLDPLVANYGHQLPEYRQLLQHILDFLQLRWFSRRWILQGAMLGRNVTVRCGTNEINARTLERALDAICDALEYHSMLSHLEWQWPFHRAIQVMLPKPLQMRGQE</sequence>
<dbReference type="EC" id="6.3.2.17" evidence="2"/>
<dbReference type="Proteomes" id="UP001274830">
    <property type="component" value="Unassembled WGS sequence"/>
</dbReference>
<comment type="caution">
    <text evidence="2">The sequence shown here is derived from an EMBL/GenBank/DDBJ whole genome shotgun (WGS) entry which is preliminary data.</text>
</comment>
<organism evidence="2 3">
    <name type="scientific">Recurvomyces mirabilis</name>
    <dbReference type="NCBI Taxonomy" id="574656"/>
    <lineage>
        <taxon>Eukaryota</taxon>
        <taxon>Fungi</taxon>
        <taxon>Dikarya</taxon>
        <taxon>Ascomycota</taxon>
        <taxon>Pezizomycotina</taxon>
        <taxon>Dothideomycetes</taxon>
        <taxon>Dothideomycetidae</taxon>
        <taxon>Mycosphaerellales</taxon>
        <taxon>Teratosphaeriaceae</taxon>
        <taxon>Recurvomyces</taxon>
    </lineage>
</organism>
<evidence type="ECO:0000313" key="3">
    <source>
        <dbReference type="Proteomes" id="UP001274830"/>
    </source>
</evidence>
<keyword evidence="2" id="KW-0436">Ligase</keyword>
<accession>A0AAE0WPB0</accession>
<evidence type="ECO:0000259" key="1">
    <source>
        <dbReference type="Pfam" id="PF06985"/>
    </source>
</evidence>
<reference evidence="2" key="1">
    <citation type="submission" date="2023-07" db="EMBL/GenBank/DDBJ databases">
        <title>Black Yeasts Isolated from many extreme environments.</title>
        <authorList>
            <person name="Coleine C."/>
            <person name="Stajich J.E."/>
            <person name="Selbmann L."/>
        </authorList>
    </citation>
    <scope>NUCLEOTIDE SEQUENCE</scope>
    <source>
        <strain evidence="2">CCFEE 5485</strain>
    </source>
</reference>
<dbReference type="InterPro" id="IPR052895">
    <property type="entry name" value="HetReg/Transcr_Mod"/>
</dbReference>
<dbReference type="GO" id="GO:0004326">
    <property type="term" value="F:tetrahydrofolylpolyglutamate synthase activity"/>
    <property type="evidence" value="ECO:0007669"/>
    <property type="project" value="UniProtKB-EC"/>
</dbReference>
<dbReference type="InterPro" id="IPR010730">
    <property type="entry name" value="HET"/>
</dbReference>